<proteinExistence type="predicted"/>
<dbReference type="PANTHER" id="PTHR39206">
    <property type="entry name" value="SLL8004 PROTEIN"/>
    <property type="match status" value="1"/>
</dbReference>
<dbReference type="Proteomes" id="UP000326344">
    <property type="component" value="Unassembled WGS sequence"/>
</dbReference>
<dbReference type="RefSeq" id="WP_150879857.1">
    <property type="nucleotide sequence ID" value="NZ_VTWS01000006.1"/>
</dbReference>
<dbReference type="AlphaFoldDB" id="A0A5N1JBB1"/>
<dbReference type="SUPFAM" id="SSF52540">
    <property type="entry name" value="P-loop containing nucleoside triphosphate hydrolases"/>
    <property type="match status" value="1"/>
</dbReference>
<dbReference type="Gene3D" id="3.40.50.300">
    <property type="entry name" value="P-loop containing nucleotide triphosphate hydrolases"/>
    <property type="match status" value="1"/>
</dbReference>
<dbReference type="EMBL" id="VTWS01000006">
    <property type="protein sequence ID" value="KAA9349033.1"/>
    <property type="molecule type" value="Genomic_DNA"/>
</dbReference>
<keyword evidence="2" id="KW-1185">Reference proteome</keyword>
<name>A0A5N1JBB1_9BACT</name>
<evidence type="ECO:0000313" key="1">
    <source>
        <dbReference type="EMBL" id="KAA9349033.1"/>
    </source>
</evidence>
<sequence>MTIYLIAGPPGIGKSTNARELIPEGVPIVDQDLAAYQYKKRGFTDYQDIASLTTHQKIRECLFNKEDFALELNLGFPSHYAYLKSIANFDRSNQVNLLLFFTDDLHLCINRAKARFLNGGHEVKTEVIEEMYVSTMPLFEENKSLFQQVRLVDVSYTEIIELTRESSILPDWVIKNNLQIYL</sequence>
<dbReference type="InterPro" id="IPR027417">
    <property type="entry name" value="P-loop_NTPase"/>
</dbReference>
<protein>
    <submittedName>
        <fullName evidence="1">AAA family ATPase</fullName>
    </submittedName>
</protein>
<comment type="caution">
    <text evidence="1">The sequence shown here is derived from an EMBL/GenBank/DDBJ whole genome shotgun (WGS) entry which is preliminary data.</text>
</comment>
<dbReference type="PANTHER" id="PTHR39206:SF1">
    <property type="entry name" value="SLL8004 PROTEIN"/>
    <property type="match status" value="1"/>
</dbReference>
<accession>A0A5N1JBB1</accession>
<evidence type="ECO:0000313" key="2">
    <source>
        <dbReference type="Proteomes" id="UP000326344"/>
    </source>
</evidence>
<gene>
    <name evidence="1" type="ORF">F0P93_21765</name>
</gene>
<organism evidence="1 2">
    <name type="scientific">Larkinella humicola</name>
    <dbReference type="NCBI Taxonomy" id="2607654"/>
    <lineage>
        <taxon>Bacteria</taxon>
        <taxon>Pseudomonadati</taxon>
        <taxon>Bacteroidota</taxon>
        <taxon>Cytophagia</taxon>
        <taxon>Cytophagales</taxon>
        <taxon>Spirosomataceae</taxon>
        <taxon>Larkinella</taxon>
    </lineage>
</organism>
<reference evidence="1 2" key="1">
    <citation type="submission" date="2019-09" db="EMBL/GenBank/DDBJ databases">
        <title>Genome Sequence of Larkinella sp MA1.</title>
        <authorList>
            <person name="Srinivasan S."/>
        </authorList>
    </citation>
    <scope>NUCLEOTIDE SEQUENCE [LARGE SCALE GENOMIC DNA]</scope>
    <source>
        <strain evidence="1 2">MA1</strain>
    </source>
</reference>